<dbReference type="InterPro" id="IPR001303">
    <property type="entry name" value="Aldolase_II/adducin_N"/>
</dbReference>
<evidence type="ECO:0000256" key="2">
    <source>
        <dbReference type="ARBA" id="ARBA00023239"/>
    </source>
</evidence>
<feature type="domain" description="Class II aldolase/adducin N-terminal" evidence="3">
    <location>
        <begin position="10"/>
        <end position="186"/>
    </location>
</feature>
<comment type="caution">
    <text evidence="4">The sequence shown here is derived from an EMBL/GenBank/DDBJ whole genome shotgun (WGS) entry which is preliminary data.</text>
</comment>
<dbReference type="SUPFAM" id="SSF53639">
    <property type="entry name" value="AraD/HMP-PK domain-like"/>
    <property type="match status" value="2"/>
</dbReference>
<dbReference type="GO" id="GO:0046872">
    <property type="term" value="F:metal ion binding"/>
    <property type="evidence" value="ECO:0007669"/>
    <property type="project" value="UniProtKB-KW"/>
</dbReference>
<evidence type="ECO:0000313" key="4">
    <source>
        <dbReference type="EMBL" id="MBC2604930.1"/>
    </source>
</evidence>
<dbReference type="GO" id="GO:0005829">
    <property type="term" value="C:cytosol"/>
    <property type="evidence" value="ECO:0007669"/>
    <property type="project" value="TreeGrafter"/>
</dbReference>
<dbReference type="InterPro" id="IPR050197">
    <property type="entry name" value="Aldolase_class_II_sugar_metab"/>
</dbReference>
<dbReference type="InterPro" id="IPR036409">
    <property type="entry name" value="Aldolase_II/adducin_N_sf"/>
</dbReference>
<dbReference type="EMBL" id="JACHVC010000005">
    <property type="protein sequence ID" value="MBC2604930.1"/>
    <property type="molecule type" value="Genomic_DNA"/>
</dbReference>
<dbReference type="Gene3D" id="3.40.225.10">
    <property type="entry name" value="Class II aldolase/adducin N-terminal domain"/>
    <property type="match status" value="2"/>
</dbReference>
<dbReference type="Pfam" id="PF00596">
    <property type="entry name" value="Aldolase_II"/>
    <property type="match status" value="2"/>
</dbReference>
<protein>
    <submittedName>
        <fullName evidence="4">Class II aldolase/adducin family protein</fullName>
    </submittedName>
</protein>
<dbReference type="SMART" id="SM01007">
    <property type="entry name" value="Aldolase_II"/>
    <property type="match status" value="2"/>
</dbReference>
<dbReference type="PANTHER" id="PTHR22789">
    <property type="entry name" value="FUCULOSE PHOSPHATE ALDOLASE"/>
    <property type="match status" value="1"/>
</dbReference>
<proteinExistence type="predicted"/>
<dbReference type="RefSeq" id="WP_185658820.1">
    <property type="nucleotide sequence ID" value="NZ_CAWPOO010000005.1"/>
</dbReference>
<dbReference type="GO" id="GO:0016832">
    <property type="term" value="F:aldehyde-lyase activity"/>
    <property type="evidence" value="ECO:0007669"/>
    <property type="project" value="TreeGrafter"/>
</dbReference>
<evidence type="ECO:0000313" key="5">
    <source>
        <dbReference type="Proteomes" id="UP000526501"/>
    </source>
</evidence>
<keyword evidence="2" id="KW-0456">Lyase</keyword>
<feature type="domain" description="Class II aldolase/adducin N-terminal" evidence="3">
    <location>
        <begin position="229"/>
        <end position="402"/>
    </location>
</feature>
<keyword evidence="1" id="KW-0479">Metal-binding</keyword>
<dbReference type="Proteomes" id="UP000526501">
    <property type="component" value="Unassembled WGS sequence"/>
</dbReference>
<gene>
    <name evidence="4" type="ORF">H5P27_02630</name>
</gene>
<accession>A0A7X1B3E5</accession>
<dbReference type="AlphaFoldDB" id="A0A7X1B3E5"/>
<evidence type="ECO:0000256" key="1">
    <source>
        <dbReference type="ARBA" id="ARBA00022723"/>
    </source>
</evidence>
<dbReference type="PANTHER" id="PTHR22789:SF0">
    <property type="entry name" value="3-OXO-TETRONATE 4-PHOSPHATE DECARBOXYLASE-RELATED"/>
    <property type="match status" value="1"/>
</dbReference>
<evidence type="ECO:0000259" key="3">
    <source>
        <dbReference type="SMART" id="SM01007"/>
    </source>
</evidence>
<reference evidence="4 5" key="1">
    <citation type="submission" date="2020-07" db="EMBL/GenBank/DDBJ databases">
        <authorList>
            <person name="Feng X."/>
        </authorList>
    </citation>
    <scope>NUCLEOTIDE SEQUENCE [LARGE SCALE GENOMIC DNA]</scope>
    <source>
        <strain evidence="4 5">JCM23202</strain>
    </source>
</reference>
<keyword evidence="5" id="KW-1185">Reference proteome</keyword>
<organism evidence="4 5">
    <name type="scientific">Pelagicoccus albus</name>
    <dbReference type="NCBI Taxonomy" id="415222"/>
    <lineage>
        <taxon>Bacteria</taxon>
        <taxon>Pseudomonadati</taxon>
        <taxon>Verrucomicrobiota</taxon>
        <taxon>Opitutia</taxon>
        <taxon>Puniceicoccales</taxon>
        <taxon>Pelagicoccaceae</taxon>
        <taxon>Pelagicoccus</taxon>
    </lineage>
</organism>
<dbReference type="GO" id="GO:0019323">
    <property type="term" value="P:pentose catabolic process"/>
    <property type="evidence" value="ECO:0007669"/>
    <property type="project" value="TreeGrafter"/>
</dbReference>
<sequence length="428" mass="47527">MNFDFLHPREQLLSIMDRIYQFGMTTTSGGNISIKEPDGTIWITPASVDKGSLTWHDIVKVLPDGTVSGRHRPSSEFPFHKAIYDARPDIKAIVHAHPSALVSYSIVRKAPPTRIIPQAYEVCQNVDFAPYALPGSAKLGENIAETFARGNDSVLLENHGVVCGGKDMLDAFSRFETLEFCGRLAIKAKRLGKVKELSQEQVDLRHQRKHLLPEFDPTERTSEEKALRHHICEIMHRAYRHQLVSSLEGVVSARLDENSFLISPTAVDRQLLDVSEVVLIKDGQRERGKLPSRAVQLHERVYRDHPWINSIITAQPPSSAAFCLTDTPFATRTIPESYILLRDIPTLPFGAQYTDEAAVSGVIGEDSPVILIENEAVLVVGKSLLEAYDRLEVAEFSAGSLIDAYALGGLVEMDDPAIDELKVAFLGR</sequence>
<name>A0A7X1B3E5_9BACT</name>